<gene>
    <name evidence="3" type="ORF">SAMN05660964_02302</name>
</gene>
<name>A0A1H4DM56_9GAMM</name>
<dbReference type="CDD" id="cd02511">
    <property type="entry name" value="Beta4Glucosyltransferase"/>
    <property type="match status" value="1"/>
</dbReference>
<proteinExistence type="inferred from homology"/>
<dbReference type="STRING" id="525918.SAMN05660964_02302"/>
<evidence type="ECO:0000313" key="3">
    <source>
        <dbReference type="EMBL" id="SEA73616.1"/>
    </source>
</evidence>
<organism evidence="3 4">
    <name type="scientific">Thiothrix caldifontis</name>
    <dbReference type="NCBI Taxonomy" id="525918"/>
    <lineage>
        <taxon>Bacteria</taxon>
        <taxon>Pseudomonadati</taxon>
        <taxon>Pseudomonadota</taxon>
        <taxon>Gammaproteobacteria</taxon>
        <taxon>Thiotrichales</taxon>
        <taxon>Thiotrichaceae</taxon>
        <taxon>Thiothrix</taxon>
    </lineage>
</organism>
<dbReference type="InterPro" id="IPR029044">
    <property type="entry name" value="Nucleotide-diphossugar_trans"/>
</dbReference>
<accession>A0A1H4DM56</accession>
<comment type="similarity">
    <text evidence="1">Belongs to the glycosyltransferase 2 family. WaaE/KdtX subfamily.</text>
</comment>
<keyword evidence="3" id="KW-0808">Transferase</keyword>
<dbReference type="AlphaFoldDB" id="A0A1H4DM56"/>
<dbReference type="EMBL" id="FNQP01000012">
    <property type="protein sequence ID" value="SEA73616.1"/>
    <property type="molecule type" value="Genomic_DNA"/>
</dbReference>
<protein>
    <submittedName>
        <fullName evidence="3">Glycosyltransferase involved in cell wall bisynthesis</fullName>
    </submittedName>
</protein>
<sequence>MSTISVIILTYNEEQHLSRCIASVKSIAQRIIVIDSYSCDKTIEIAKNHGVDIYQNKWFNYANQFNWALENTQINTDWIFRLDADEYLTEQLKDEIKIKIPLLEPNIAAINIKRRVYFLGKWMKHGGIYPTYLPRIWKTGYGKIESRNMDEHLVLSGGKFHDFEYDLVDENLNTLDWWSNKHIKYALREALDISLKEELEKKENITSKITGSQAERKRFIKNIYLKFPLFIRPSIYFLWRYIFRLGFLDGREGFVWNFLQAYWYRVFVDCVLLEAEKKSSIEGVSASEWIKNKIYSP</sequence>
<dbReference type="InterPro" id="IPR001173">
    <property type="entry name" value="Glyco_trans_2-like"/>
</dbReference>
<feature type="domain" description="Glycosyltransferase 2-like" evidence="2">
    <location>
        <begin position="5"/>
        <end position="96"/>
    </location>
</feature>
<evidence type="ECO:0000259" key="2">
    <source>
        <dbReference type="Pfam" id="PF00535"/>
    </source>
</evidence>
<dbReference type="OrthoDB" id="9815923at2"/>
<evidence type="ECO:0000313" key="4">
    <source>
        <dbReference type="Proteomes" id="UP000199397"/>
    </source>
</evidence>
<dbReference type="GO" id="GO:0016740">
    <property type="term" value="F:transferase activity"/>
    <property type="evidence" value="ECO:0007669"/>
    <property type="project" value="UniProtKB-KW"/>
</dbReference>
<evidence type="ECO:0000256" key="1">
    <source>
        <dbReference type="ARBA" id="ARBA00038494"/>
    </source>
</evidence>
<dbReference type="PANTHER" id="PTHR43630">
    <property type="entry name" value="POLY-BETA-1,6-N-ACETYL-D-GLUCOSAMINE SYNTHASE"/>
    <property type="match status" value="1"/>
</dbReference>
<dbReference type="Pfam" id="PF00535">
    <property type="entry name" value="Glycos_transf_2"/>
    <property type="match status" value="1"/>
</dbReference>
<dbReference type="PANTHER" id="PTHR43630:SF2">
    <property type="entry name" value="GLYCOSYLTRANSFERASE"/>
    <property type="match status" value="1"/>
</dbReference>
<reference evidence="3 4" key="1">
    <citation type="submission" date="2016-10" db="EMBL/GenBank/DDBJ databases">
        <authorList>
            <person name="de Groot N.N."/>
        </authorList>
    </citation>
    <scope>NUCLEOTIDE SEQUENCE [LARGE SCALE GENOMIC DNA]</scope>
    <source>
        <strain evidence="3 4">DSM 21228</strain>
    </source>
</reference>
<keyword evidence="4" id="KW-1185">Reference proteome</keyword>
<dbReference type="Proteomes" id="UP000199397">
    <property type="component" value="Unassembled WGS sequence"/>
</dbReference>
<dbReference type="Gene3D" id="3.90.550.10">
    <property type="entry name" value="Spore Coat Polysaccharide Biosynthesis Protein SpsA, Chain A"/>
    <property type="match status" value="1"/>
</dbReference>
<dbReference type="RefSeq" id="WP_093068791.1">
    <property type="nucleotide sequence ID" value="NZ_FNQP01000012.1"/>
</dbReference>
<dbReference type="SUPFAM" id="SSF53448">
    <property type="entry name" value="Nucleotide-diphospho-sugar transferases"/>
    <property type="match status" value="1"/>
</dbReference>